<dbReference type="PANTHER" id="PTHR12317:SF0">
    <property type="entry name" value="ACYLTRANSFERASE"/>
    <property type="match status" value="1"/>
</dbReference>
<evidence type="ECO:0000313" key="16">
    <source>
        <dbReference type="Proteomes" id="UP000037460"/>
    </source>
</evidence>
<dbReference type="Proteomes" id="UP000037460">
    <property type="component" value="Unassembled WGS sequence"/>
</dbReference>
<evidence type="ECO:0000256" key="10">
    <source>
        <dbReference type="ARBA" id="ARBA00022989"/>
    </source>
</evidence>
<evidence type="ECO:0000256" key="6">
    <source>
        <dbReference type="ARBA" id="ARBA00022679"/>
    </source>
</evidence>
<organism evidence="15 16">
    <name type="scientific">Chrysochromulina tobinii</name>
    <dbReference type="NCBI Taxonomy" id="1460289"/>
    <lineage>
        <taxon>Eukaryota</taxon>
        <taxon>Haptista</taxon>
        <taxon>Haptophyta</taxon>
        <taxon>Prymnesiophyceae</taxon>
        <taxon>Prymnesiales</taxon>
        <taxon>Chrysochromulinaceae</taxon>
        <taxon>Chrysochromulina</taxon>
    </lineage>
</organism>
<dbReference type="EC" id="2.3.1.-" evidence="14"/>
<sequence length="337" mass="36922">MPKLTSPTRSYVDSSPFERLVGFLSAAPFTLVYILAPLHLLAAICLLMYDFRSPLTWTLIAPIAISMLTPAWVSVALSPYVLGNWCARQIPKYFRYEEYHEIGDDELKANHAAGKRYILVAHPHGVFSFCGVCGAIATMADKKGGIGPALPLEVPTAAASVIRFFPILKDVLGVFGVIDAAGPVLKKRLARNRGSFVLYVGGIAELFASSPKEEAVVLKARKGFIKLALQTGADVIPVYFFGNTTVLSTVRWAPIAKLSRKMGVSVTYFWGRFGLPVPNAVKLVYARGRPLGLPQIAEPTSAQIDQYHDQYCAAIKALFDNYKSTNPDYAHKELQII</sequence>
<evidence type="ECO:0000256" key="4">
    <source>
        <dbReference type="ARBA" id="ARBA00005420"/>
    </source>
</evidence>
<keyword evidence="10 14" id="KW-1133">Transmembrane helix</keyword>
<evidence type="ECO:0000256" key="5">
    <source>
        <dbReference type="ARBA" id="ARBA00022516"/>
    </source>
</evidence>
<dbReference type="GO" id="GO:0005789">
    <property type="term" value="C:endoplasmic reticulum membrane"/>
    <property type="evidence" value="ECO:0007669"/>
    <property type="project" value="UniProtKB-SubCell"/>
</dbReference>
<dbReference type="GO" id="GO:0019432">
    <property type="term" value="P:triglyceride biosynthetic process"/>
    <property type="evidence" value="ECO:0007669"/>
    <property type="project" value="TreeGrafter"/>
</dbReference>
<accession>A0A0M0JHH3</accession>
<keyword evidence="9 14" id="KW-0256">Endoplasmic reticulum</keyword>
<keyword evidence="11" id="KW-0443">Lipid metabolism</keyword>
<dbReference type="OrthoDB" id="264532at2759"/>
<comment type="similarity">
    <text evidence="4 14">Belongs to the diacylglycerol acyltransferase family.</text>
</comment>
<dbReference type="GO" id="GO:0006071">
    <property type="term" value="P:glycerol metabolic process"/>
    <property type="evidence" value="ECO:0007669"/>
    <property type="project" value="UniProtKB-KW"/>
</dbReference>
<keyword evidence="13 15" id="KW-0012">Acyltransferase</keyword>
<keyword evidence="12 14" id="KW-0472">Membrane</keyword>
<evidence type="ECO:0000256" key="9">
    <source>
        <dbReference type="ARBA" id="ARBA00022824"/>
    </source>
</evidence>
<evidence type="ECO:0000256" key="1">
    <source>
        <dbReference type="ARBA" id="ARBA00004477"/>
    </source>
</evidence>
<dbReference type="EMBL" id="JWZX01002901">
    <property type="protein sequence ID" value="KOO26014.1"/>
    <property type="molecule type" value="Genomic_DNA"/>
</dbReference>
<keyword evidence="5" id="KW-0444">Lipid biosynthesis</keyword>
<evidence type="ECO:0000256" key="3">
    <source>
        <dbReference type="ARBA" id="ARBA00005189"/>
    </source>
</evidence>
<dbReference type="AlphaFoldDB" id="A0A0M0JHH3"/>
<evidence type="ECO:0000256" key="12">
    <source>
        <dbReference type="ARBA" id="ARBA00023136"/>
    </source>
</evidence>
<name>A0A0M0JHH3_9EUKA</name>
<dbReference type="InterPro" id="IPR007130">
    <property type="entry name" value="DAGAT"/>
</dbReference>
<keyword evidence="8" id="KW-0319">Glycerol metabolism</keyword>
<evidence type="ECO:0000256" key="11">
    <source>
        <dbReference type="ARBA" id="ARBA00023098"/>
    </source>
</evidence>
<comment type="subcellular location">
    <subcellularLocation>
        <location evidence="1 14">Endoplasmic reticulum membrane</location>
        <topology evidence="1 14">Multi-pass membrane protein</topology>
    </subcellularLocation>
</comment>
<proteinExistence type="inferred from homology"/>
<evidence type="ECO:0000256" key="7">
    <source>
        <dbReference type="ARBA" id="ARBA00022692"/>
    </source>
</evidence>
<reference evidence="16" key="1">
    <citation type="journal article" date="2015" name="PLoS Genet.">
        <title>Genome Sequence and Transcriptome Analyses of Chrysochromulina tobin: Metabolic Tools for Enhanced Algal Fitness in the Prominent Order Prymnesiales (Haptophyceae).</title>
        <authorList>
            <person name="Hovde B.T."/>
            <person name="Deodato C.R."/>
            <person name="Hunsperger H.M."/>
            <person name="Ryken S.A."/>
            <person name="Yost W."/>
            <person name="Jha R.K."/>
            <person name="Patterson J."/>
            <person name="Monnat R.J. Jr."/>
            <person name="Barlow S.B."/>
            <person name="Starkenburg S.R."/>
            <person name="Cattolico R.A."/>
        </authorList>
    </citation>
    <scope>NUCLEOTIDE SEQUENCE</scope>
    <source>
        <strain evidence="16">CCMP291</strain>
    </source>
</reference>
<gene>
    <name evidence="15" type="ORF">Ctob_005232</name>
</gene>
<comment type="pathway">
    <text evidence="3">Lipid metabolism.</text>
</comment>
<evidence type="ECO:0000256" key="2">
    <source>
        <dbReference type="ARBA" id="ARBA00004771"/>
    </source>
</evidence>
<feature type="transmembrane region" description="Helical" evidence="14">
    <location>
        <begin position="20"/>
        <end position="47"/>
    </location>
</feature>
<dbReference type="Pfam" id="PF03982">
    <property type="entry name" value="DAGAT"/>
    <property type="match status" value="1"/>
</dbReference>
<protein>
    <recommendedName>
        <fullName evidence="14">Acyltransferase</fullName>
        <ecNumber evidence="14">2.3.1.-</ecNumber>
    </recommendedName>
</protein>
<comment type="pathway">
    <text evidence="2">Glycerolipid metabolism; triacylglycerol biosynthesis.</text>
</comment>
<dbReference type="GO" id="GO:0004144">
    <property type="term" value="F:diacylglycerol O-acyltransferase activity"/>
    <property type="evidence" value="ECO:0007669"/>
    <property type="project" value="TreeGrafter"/>
</dbReference>
<feature type="transmembrane region" description="Helical" evidence="14">
    <location>
        <begin position="59"/>
        <end position="82"/>
    </location>
</feature>
<comment type="caution">
    <text evidence="15">The sequence shown here is derived from an EMBL/GenBank/DDBJ whole genome shotgun (WGS) entry which is preliminary data.</text>
</comment>
<evidence type="ECO:0000256" key="13">
    <source>
        <dbReference type="ARBA" id="ARBA00023315"/>
    </source>
</evidence>
<evidence type="ECO:0000256" key="14">
    <source>
        <dbReference type="RuleBase" id="RU367023"/>
    </source>
</evidence>
<evidence type="ECO:0000256" key="8">
    <source>
        <dbReference type="ARBA" id="ARBA00022798"/>
    </source>
</evidence>
<keyword evidence="6 14" id="KW-0808">Transferase</keyword>
<keyword evidence="7 14" id="KW-0812">Transmembrane</keyword>
<dbReference type="PANTHER" id="PTHR12317">
    <property type="entry name" value="DIACYLGLYCEROL O-ACYLTRANSFERASE"/>
    <property type="match status" value="1"/>
</dbReference>
<keyword evidence="16" id="KW-1185">Reference proteome</keyword>
<evidence type="ECO:0000313" key="15">
    <source>
        <dbReference type="EMBL" id="KOO26014.1"/>
    </source>
</evidence>